<dbReference type="AlphaFoldDB" id="A0A0F3GIT9"/>
<organism evidence="1 2">
    <name type="scientific">Candidatus Magnetobacterium bavaricum</name>
    <dbReference type="NCBI Taxonomy" id="29290"/>
    <lineage>
        <taxon>Bacteria</taxon>
        <taxon>Pseudomonadati</taxon>
        <taxon>Nitrospirota</taxon>
        <taxon>Thermodesulfovibrionia</taxon>
        <taxon>Thermodesulfovibrionales</taxon>
        <taxon>Candidatus Magnetobacteriaceae</taxon>
        <taxon>Candidatus Magnetobacterium</taxon>
    </lineage>
</organism>
<dbReference type="EMBL" id="LACI01002524">
    <property type="protein sequence ID" value="KJU81869.1"/>
    <property type="molecule type" value="Genomic_DNA"/>
</dbReference>
<reference evidence="1 2" key="1">
    <citation type="submission" date="2015-02" db="EMBL/GenBank/DDBJ databases">
        <title>Single-cell genomics of uncultivated deep-branching MTB reveals a conserved set of magnetosome genes.</title>
        <authorList>
            <person name="Kolinko S."/>
            <person name="Richter M."/>
            <person name="Glockner F.O."/>
            <person name="Brachmann A."/>
            <person name="Schuler D."/>
        </authorList>
    </citation>
    <scope>NUCLEOTIDE SEQUENCE [LARGE SCALE GENOMIC DNA]</scope>
    <source>
        <strain evidence="1">TM-1</strain>
    </source>
</reference>
<evidence type="ECO:0000313" key="1">
    <source>
        <dbReference type="EMBL" id="KJU81869.1"/>
    </source>
</evidence>
<dbReference type="Proteomes" id="UP000033423">
    <property type="component" value="Unassembled WGS sequence"/>
</dbReference>
<proteinExistence type="predicted"/>
<keyword evidence="2" id="KW-1185">Reference proteome</keyword>
<evidence type="ECO:0000313" key="2">
    <source>
        <dbReference type="Proteomes" id="UP000033423"/>
    </source>
</evidence>
<comment type="caution">
    <text evidence="1">The sequence shown here is derived from an EMBL/GenBank/DDBJ whole genome shotgun (WGS) entry which is preliminary data.</text>
</comment>
<gene>
    <name evidence="1" type="ORF">MBAV_005934</name>
</gene>
<name>A0A0F3GIT9_9BACT</name>
<protein>
    <submittedName>
        <fullName evidence="1">Uncharacterized protein</fullName>
    </submittedName>
</protein>
<sequence>MGVRLLLGAFYLLRSGDDNGSSADNKTLDMKLNLTSYSIVVLGKRHNPTVLNPDFLKHTGIIKGPLIPKDVLCTAAVSHVVYSGGLSIVAESERLQFIDEDALTIPYDSQIPGIAARYLDVLPHVNYTAAGINFTGHYAYETRQMALAFLKKTFIKEGPWLSLGAGLTEAGLKFACYFDDVSCTISLEVADIAAHEHEGGANLPRTVPAIDVKANYHLDVKENELKSLKTFILSWQTWFEKLVVFLDKVFGIV</sequence>
<accession>A0A0F3GIT9</accession>